<dbReference type="Proteomes" id="UP000179164">
    <property type="component" value="Unassembled WGS sequence"/>
</dbReference>
<dbReference type="EMBL" id="MHKE01000006">
    <property type="protein sequence ID" value="OGY84602.1"/>
    <property type="molecule type" value="Genomic_DNA"/>
</dbReference>
<accession>A0A1G2B630</accession>
<protein>
    <submittedName>
        <fullName evidence="2">Uncharacterized protein</fullName>
    </submittedName>
</protein>
<reference evidence="2 3" key="1">
    <citation type="journal article" date="2016" name="Nat. Commun.">
        <title>Thousands of microbial genomes shed light on interconnected biogeochemical processes in an aquifer system.</title>
        <authorList>
            <person name="Anantharaman K."/>
            <person name="Brown C.T."/>
            <person name="Hug L.A."/>
            <person name="Sharon I."/>
            <person name="Castelle C.J."/>
            <person name="Probst A.J."/>
            <person name="Thomas B.C."/>
            <person name="Singh A."/>
            <person name="Wilkins M.J."/>
            <person name="Karaoz U."/>
            <person name="Brodie E.L."/>
            <person name="Williams K.H."/>
            <person name="Hubbard S.S."/>
            <person name="Banfield J.F."/>
        </authorList>
    </citation>
    <scope>NUCLEOTIDE SEQUENCE [LARGE SCALE GENOMIC DNA]</scope>
</reference>
<evidence type="ECO:0000313" key="3">
    <source>
        <dbReference type="Proteomes" id="UP000179164"/>
    </source>
</evidence>
<keyword evidence="1" id="KW-0812">Transmembrane</keyword>
<evidence type="ECO:0000313" key="2">
    <source>
        <dbReference type="EMBL" id="OGY84602.1"/>
    </source>
</evidence>
<proteinExistence type="predicted"/>
<dbReference type="STRING" id="1798543.A2898_03640"/>
<dbReference type="AlphaFoldDB" id="A0A1G2B630"/>
<feature type="transmembrane region" description="Helical" evidence="1">
    <location>
        <begin position="12"/>
        <end position="36"/>
    </location>
</feature>
<gene>
    <name evidence="2" type="ORF">A2898_03640</name>
</gene>
<sequence length="203" mass="21868">MRRTDLHNQQGGAVIEVLISLGMAVILVTSIGKVLASSHASDTTSRLREEAVAYARESLEIISDMKNDAFACHCTTDGGPDACAGTTCTRTSGDSQQCTLSSGYTSCWTKFAESLTQLSPLHLELIGGAWTLREGEEPLTTQPLFTRVITIENLMRDANGEIVEAGGTKDYQTKKATVSVSWDQNGNTHSVELSALLTAWQNL</sequence>
<evidence type="ECO:0000256" key="1">
    <source>
        <dbReference type="SAM" id="Phobius"/>
    </source>
</evidence>
<comment type="caution">
    <text evidence="2">The sequence shown here is derived from an EMBL/GenBank/DDBJ whole genome shotgun (WGS) entry which is preliminary data.</text>
</comment>
<name>A0A1G2B630_9BACT</name>
<organism evidence="2 3">
    <name type="scientific">Candidatus Kerfeldbacteria bacterium RIFCSPLOWO2_01_FULL_48_11</name>
    <dbReference type="NCBI Taxonomy" id="1798543"/>
    <lineage>
        <taxon>Bacteria</taxon>
        <taxon>Candidatus Kerfeldiibacteriota</taxon>
    </lineage>
</organism>
<keyword evidence="1" id="KW-0472">Membrane</keyword>
<keyword evidence="1" id="KW-1133">Transmembrane helix</keyword>